<accession>A0A1X7TYQ0</accession>
<dbReference type="AlphaFoldDB" id="A0A1X7TYQ0"/>
<organism evidence="1">
    <name type="scientific">Amphimedon queenslandica</name>
    <name type="common">Sponge</name>
    <dbReference type="NCBI Taxonomy" id="400682"/>
    <lineage>
        <taxon>Eukaryota</taxon>
        <taxon>Metazoa</taxon>
        <taxon>Porifera</taxon>
        <taxon>Demospongiae</taxon>
        <taxon>Heteroscleromorpha</taxon>
        <taxon>Haplosclerida</taxon>
        <taxon>Niphatidae</taxon>
        <taxon>Amphimedon</taxon>
    </lineage>
</organism>
<evidence type="ECO:0000313" key="1">
    <source>
        <dbReference type="EnsemblMetazoa" id="Aqu2.1.20639_001"/>
    </source>
</evidence>
<proteinExistence type="predicted"/>
<reference evidence="1" key="1">
    <citation type="submission" date="2017-05" db="UniProtKB">
        <authorList>
            <consortium name="EnsemblMetazoa"/>
        </authorList>
    </citation>
    <scope>IDENTIFICATION</scope>
</reference>
<sequence length="93" mass="10644">MHLKYFYVARNAHLTIDIIDSSLADGNVSQLIDLKINEADETEFDVYYAMNDGKEDDPFRIPNLDTVLYFQHSDANDEFKKALSDQAVNVCHS</sequence>
<dbReference type="InParanoid" id="A0A1X7TYQ0"/>
<name>A0A1X7TYQ0_AMPQE</name>
<protein>
    <submittedName>
        <fullName evidence="1">Uncharacterized protein</fullName>
    </submittedName>
</protein>
<dbReference type="EnsemblMetazoa" id="Aqu2.1.20639_001">
    <property type="protein sequence ID" value="Aqu2.1.20639_001"/>
    <property type="gene ID" value="Aqu2.1.20639"/>
</dbReference>